<gene>
    <name evidence="1" type="ORF">BGZ70_005959</name>
</gene>
<accession>A0A9P6J8C4</accession>
<protein>
    <submittedName>
        <fullName evidence="1">Uncharacterized protein</fullName>
    </submittedName>
</protein>
<evidence type="ECO:0000313" key="2">
    <source>
        <dbReference type="Proteomes" id="UP000738359"/>
    </source>
</evidence>
<name>A0A9P6J8C4_MORAP</name>
<dbReference type="OrthoDB" id="443402at2759"/>
<dbReference type="Proteomes" id="UP000738359">
    <property type="component" value="Unassembled WGS sequence"/>
</dbReference>
<dbReference type="EMBL" id="JAAAHY010000325">
    <property type="protein sequence ID" value="KAF9964770.1"/>
    <property type="molecule type" value="Genomic_DNA"/>
</dbReference>
<keyword evidence="2" id="KW-1185">Reference proteome</keyword>
<reference evidence="1" key="1">
    <citation type="journal article" date="2020" name="Fungal Divers.">
        <title>Resolving the Mortierellaceae phylogeny through synthesis of multi-gene phylogenetics and phylogenomics.</title>
        <authorList>
            <person name="Vandepol N."/>
            <person name="Liber J."/>
            <person name="Desiro A."/>
            <person name="Na H."/>
            <person name="Kennedy M."/>
            <person name="Barry K."/>
            <person name="Grigoriev I.V."/>
            <person name="Miller A.N."/>
            <person name="O'Donnell K."/>
            <person name="Stajich J.E."/>
            <person name="Bonito G."/>
        </authorList>
    </citation>
    <scope>NUCLEOTIDE SEQUENCE</scope>
    <source>
        <strain evidence="1">CK1249</strain>
    </source>
</reference>
<dbReference type="AlphaFoldDB" id="A0A9P6J8C4"/>
<evidence type="ECO:0000313" key="1">
    <source>
        <dbReference type="EMBL" id="KAF9964770.1"/>
    </source>
</evidence>
<sequence>MKTVTAEVPIVSDKGQLIAAGVDRNGFWKRIAVEPAEIAPRYETVASPDYGACFDVDAFVSHEDQLRSRQTGVGADPNGRPVQDPLLGSLALGVFPYLSNGAQHLAVFEQFIRSYTHPDASKSYKVKSCTASRRLIVLNISMCNQGDAQCVLDALIEIRHQNPDADMFVVVSKLGPAELQESSEFSKFADTLAANDIWNMFAGADSSTRHVAHGKAIMIDDHVLFSAGSVMDTWPINKADFSIELPAAAAAVFRQYTAEAIHVHASPERRAQLTAELASHGVVINDPISGLTYINRAQDALIRDASRELLITVVSLS</sequence>
<organism evidence="1 2">
    <name type="scientific">Mortierella alpina</name>
    <name type="common">Oleaginous fungus</name>
    <name type="synonym">Mortierella renispora</name>
    <dbReference type="NCBI Taxonomy" id="64518"/>
    <lineage>
        <taxon>Eukaryota</taxon>
        <taxon>Fungi</taxon>
        <taxon>Fungi incertae sedis</taxon>
        <taxon>Mucoromycota</taxon>
        <taxon>Mortierellomycotina</taxon>
        <taxon>Mortierellomycetes</taxon>
        <taxon>Mortierellales</taxon>
        <taxon>Mortierellaceae</taxon>
        <taxon>Mortierella</taxon>
    </lineage>
</organism>
<comment type="caution">
    <text evidence="1">The sequence shown here is derived from an EMBL/GenBank/DDBJ whole genome shotgun (WGS) entry which is preliminary data.</text>
</comment>
<proteinExistence type="predicted"/>